<dbReference type="KEGG" id="bgp:BGL_2c22620"/>
<evidence type="ECO:0000256" key="5">
    <source>
        <dbReference type="ARBA" id="ARBA00022679"/>
    </source>
</evidence>
<protein>
    <recommendedName>
        <fullName evidence="3">3-phosphoshikimate 1-carboxyvinyltransferase</fullName>
        <ecNumber evidence="3">2.5.1.19</ecNumber>
    </recommendedName>
    <alternativeName>
        <fullName evidence="7">5-enolpyruvylshikimate-3-phosphate synthase</fullName>
    </alternativeName>
</protein>
<evidence type="ECO:0000256" key="7">
    <source>
        <dbReference type="ARBA" id="ARBA00030046"/>
    </source>
</evidence>
<evidence type="ECO:0000256" key="2">
    <source>
        <dbReference type="ARBA" id="ARBA00009948"/>
    </source>
</evidence>
<dbReference type="PIRSF" id="PIRSF000505">
    <property type="entry name" value="EPSPS"/>
    <property type="match status" value="1"/>
</dbReference>
<dbReference type="SUPFAM" id="SSF55205">
    <property type="entry name" value="EPT/RTPC-like"/>
    <property type="match status" value="1"/>
</dbReference>
<gene>
    <name evidence="10" type="primary">aroA4</name>
    <name evidence="10" type="ORF">BGL_2c22620</name>
</gene>
<dbReference type="Gene3D" id="3.65.10.10">
    <property type="entry name" value="Enolpyruvate transferase domain"/>
    <property type="match status" value="2"/>
</dbReference>
<evidence type="ECO:0000256" key="6">
    <source>
        <dbReference type="ARBA" id="ARBA00023141"/>
    </source>
</evidence>
<dbReference type="HOGENOM" id="CLU_631421_0_0_4"/>
<evidence type="ECO:0000313" key="10">
    <source>
        <dbReference type="EMBL" id="AJK50321.1"/>
    </source>
</evidence>
<dbReference type="InterPro" id="IPR013792">
    <property type="entry name" value="RNA3'P_cycl/enolpyr_Trfase_a/b"/>
</dbReference>
<keyword evidence="4" id="KW-0028">Amino-acid biosynthesis</keyword>
<keyword evidence="5 10" id="KW-0808">Transferase</keyword>
<dbReference type="RefSeq" id="WP_042628624.1">
    <property type="nucleotide sequence ID" value="NZ_CP002581.1"/>
</dbReference>
<dbReference type="GO" id="GO:0009073">
    <property type="term" value="P:aromatic amino acid family biosynthetic process"/>
    <property type="evidence" value="ECO:0007669"/>
    <property type="project" value="UniProtKB-KW"/>
</dbReference>
<dbReference type="PANTHER" id="PTHR21090">
    <property type="entry name" value="AROM/DEHYDROQUINATE SYNTHASE"/>
    <property type="match status" value="1"/>
</dbReference>
<dbReference type="InterPro" id="IPR036968">
    <property type="entry name" value="Enolpyruvate_Tfrase_sf"/>
</dbReference>
<dbReference type="GO" id="GO:0008652">
    <property type="term" value="P:amino acid biosynthetic process"/>
    <property type="evidence" value="ECO:0007669"/>
    <property type="project" value="UniProtKB-KW"/>
</dbReference>
<keyword evidence="11" id="KW-1185">Reference proteome</keyword>
<comment type="pathway">
    <text evidence="1">Metabolic intermediate biosynthesis; chorismate biosynthesis; chorismate from D-erythrose 4-phosphate and phosphoenolpyruvate: step 6/7.</text>
</comment>
<keyword evidence="6" id="KW-0057">Aromatic amino acid biosynthesis</keyword>
<dbReference type="AlphaFoldDB" id="A0A0B6SDM3"/>
<feature type="domain" description="Enolpyruvate transferase" evidence="9">
    <location>
        <begin position="7"/>
        <end position="425"/>
    </location>
</feature>
<dbReference type="GO" id="GO:0003866">
    <property type="term" value="F:3-phosphoshikimate 1-carboxyvinyltransferase activity"/>
    <property type="evidence" value="ECO:0007669"/>
    <property type="project" value="UniProtKB-EC"/>
</dbReference>
<comment type="catalytic activity">
    <reaction evidence="8">
        <text>3-phosphoshikimate + phosphoenolpyruvate = 5-O-(1-carboxyvinyl)-3-phosphoshikimate + phosphate</text>
        <dbReference type="Rhea" id="RHEA:21256"/>
        <dbReference type="ChEBI" id="CHEBI:43474"/>
        <dbReference type="ChEBI" id="CHEBI:57701"/>
        <dbReference type="ChEBI" id="CHEBI:58702"/>
        <dbReference type="ChEBI" id="CHEBI:145989"/>
        <dbReference type="EC" id="2.5.1.19"/>
    </reaction>
    <physiologicalReaction direction="left-to-right" evidence="8">
        <dbReference type="Rhea" id="RHEA:21257"/>
    </physiologicalReaction>
</comment>
<organism evidence="10 11">
    <name type="scientific">Burkholderia plantarii</name>
    <dbReference type="NCBI Taxonomy" id="41899"/>
    <lineage>
        <taxon>Bacteria</taxon>
        <taxon>Pseudomonadati</taxon>
        <taxon>Pseudomonadota</taxon>
        <taxon>Betaproteobacteria</taxon>
        <taxon>Burkholderiales</taxon>
        <taxon>Burkholderiaceae</taxon>
        <taxon>Burkholderia</taxon>
    </lineage>
</organism>
<dbReference type="PANTHER" id="PTHR21090:SF5">
    <property type="entry name" value="PENTAFUNCTIONAL AROM POLYPEPTIDE"/>
    <property type="match status" value="1"/>
</dbReference>
<evidence type="ECO:0000256" key="8">
    <source>
        <dbReference type="ARBA" id="ARBA00044633"/>
    </source>
</evidence>
<comment type="similarity">
    <text evidence="2">Belongs to the EPSP synthase family.</text>
</comment>
<dbReference type="Pfam" id="PF00275">
    <property type="entry name" value="EPSP_synthase"/>
    <property type="match status" value="1"/>
</dbReference>
<dbReference type="UniPathway" id="UPA00053">
    <property type="reaction ID" value="UER00089"/>
</dbReference>
<dbReference type="GO" id="GO:0009423">
    <property type="term" value="P:chorismate biosynthetic process"/>
    <property type="evidence" value="ECO:0007669"/>
    <property type="project" value="UniProtKB-UniPathway"/>
</dbReference>
<reference evidence="10 11" key="2">
    <citation type="journal article" date="2016" name="Appl. Microbiol. Biotechnol.">
        <title>Mutations improving production and secretion of extracellular lipase by Burkholderia glumae PG1.</title>
        <authorList>
            <person name="Knapp A."/>
            <person name="Voget S."/>
            <person name="Gao R."/>
            <person name="Zaburannyi N."/>
            <person name="Krysciak D."/>
            <person name="Breuer M."/>
            <person name="Hauer B."/>
            <person name="Streit W.R."/>
            <person name="Muller R."/>
            <person name="Daniel R."/>
            <person name="Jaeger K.E."/>
        </authorList>
    </citation>
    <scope>NUCLEOTIDE SEQUENCE [LARGE SCALE GENOMIC DNA]</scope>
    <source>
        <strain evidence="10 11">PG1</strain>
    </source>
</reference>
<dbReference type="EMBL" id="CP002581">
    <property type="protein sequence ID" value="AJK50321.1"/>
    <property type="molecule type" value="Genomic_DNA"/>
</dbReference>
<evidence type="ECO:0000256" key="3">
    <source>
        <dbReference type="ARBA" id="ARBA00012450"/>
    </source>
</evidence>
<evidence type="ECO:0000259" key="9">
    <source>
        <dbReference type="Pfam" id="PF00275"/>
    </source>
</evidence>
<accession>A0A0B6SDM3</accession>
<evidence type="ECO:0000313" key="11">
    <source>
        <dbReference type="Proteomes" id="UP000031838"/>
    </source>
</evidence>
<proteinExistence type="inferred from homology"/>
<name>A0A0B6SDM3_BURPL</name>
<dbReference type="InterPro" id="IPR001986">
    <property type="entry name" value="Enolpyruvate_Tfrase_dom"/>
</dbReference>
<sequence>MSKVTVYPGAELAGRVAIPASKPHMQRALLLALLNSETTCINNVSWCTETEKLLAALQHFGLKILTREAHALRLRGVGRRLEAGAPIEAEGSGMLFRMSVALASLAGGMVRIRCNDSLFSRDSVFDEAFFSHLGVQARRRDGNLVEITRKPYPARIPMTTRKSTQFASFALFVAPFGERPEILVEPDAGQAGYIDMTVRTMALLGSTVTHEPGRMSASAYRPGDITIDIPSDFTSLSYLASSVLSIGRPGGVTIGGYYPGHTLNEGRLFGLYRQFGLALDYDAAGRALRVSREAPPRAASEEISLSELPSVAANLIAATSNLGERIRFAGVSGINNHKCQRAFVISENIRAMGGRSSLLFNSIGMFDRIQIEGRGPLAGGTELPSYRDHRICAANIIAALGAKQKTVVHDADKLDDGFPRFIETLRALGAEIA</sequence>
<dbReference type="InterPro" id="IPR006264">
    <property type="entry name" value="EPSP_synthase"/>
</dbReference>
<evidence type="ECO:0000256" key="1">
    <source>
        <dbReference type="ARBA" id="ARBA00004811"/>
    </source>
</evidence>
<dbReference type="EC" id="2.5.1.19" evidence="3"/>
<evidence type="ECO:0000256" key="4">
    <source>
        <dbReference type="ARBA" id="ARBA00022605"/>
    </source>
</evidence>
<reference evidence="11" key="1">
    <citation type="submission" date="2011-03" db="EMBL/GenBank/DDBJ databases">
        <authorList>
            <person name="Voget S."/>
            <person name="Streit W.R."/>
            <person name="Jaeger K.E."/>
            <person name="Daniel R."/>
        </authorList>
    </citation>
    <scope>NUCLEOTIDE SEQUENCE [LARGE SCALE GENOMIC DNA]</scope>
    <source>
        <strain evidence="11">PG1</strain>
    </source>
</reference>
<dbReference type="Proteomes" id="UP000031838">
    <property type="component" value="Chromosome 2"/>
</dbReference>